<keyword evidence="1" id="KW-1133">Transmembrane helix</keyword>
<dbReference type="Proteomes" id="UP000008237">
    <property type="component" value="Unassembled WGS sequence"/>
</dbReference>
<gene>
    <name evidence="2" type="ORF">EAI_10674</name>
</gene>
<dbReference type="OrthoDB" id="1880105at2759"/>
<dbReference type="InParanoid" id="E2BU20"/>
<protein>
    <submittedName>
        <fullName evidence="2">Uncharacterized protein</fullName>
    </submittedName>
</protein>
<dbReference type="EMBL" id="GL450572">
    <property type="protein sequence ID" value="EFN80810.1"/>
    <property type="molecule type" value="Genomic_DNA"/>
</dbReference>
<organism evidence="3">
    <name type="scientific">Harpegnathos saltator</name>
    <name type="common">Jerdon's jumping ant</name>
    <dbReference type="NCBI Taxonomy" id="610380"/>
    <lineage>
        <taxon>Eukaryota</taxon>
        <taxon>Metazoa</taxon>
        <taxon>Ecdysozoa</taxon>
        <taxon>Arthropoda</taxon>
        <taxon>Hexapoda</taxon>
        <taxon>Insecta</taxon>
        <taxon>Pterygota</taxon>
        <taxon>Neoptera</taxon>
        <taxon>Endopterygota</taxon>
        <taxon>Hymenoptera</taxon>
        <taxon>Apocrita</taxon>
        <taxon>Aculeata</taxon>
        <taxon>Formicoidea</taxon>
        <taxon>Formicidae</taxon>
        <taxon>Ponerinae</taxon>
        <taxon>Ponerini</taxon>
        <taxon>Harpegnathos</taxon>
    </lineage>
</organism>
<reference evidence="2 3" key="1">
    <citation type="journal article" date="2010" name="Science">
        <title>Genomic comparison of the ants Camponotus floridanus and Harpegnathos saltator.</title>
        <authorList>
            <person name="Bonasio R."/>
            <person name="Zhang G."/>
            <person name="Ye C."/>
            <person name="Mutti N.S."/>
            <person name="Fang X."/>
            <person name="Qin N."/>
            <person name="Donahue G."/>
            <person name="Yang P."/>
            <person name="Li Q."/>
            <person name="Li C."/>
            <person name="Zhang P."/>
            <person name="Huang Z."/>
            <person name="Berger S.L."/>
            <person name="Reinberg D."/>
            <person name="Wang J."/>
            <person name="Liebig J."/>
        </authorList>
    </citation>
    <scope>NUCLEOTIDE SEQUENCE [LARGE SCALE GENOMIC DNA]</scope>
    <source>
        <strain evidence="2 3">R22 G/1</strain>
    </source>
</reference>
<proteinExistence type="predicted"/>
<sequence length="75" mass="8848">MLNIAIKLIEKNFVKANFSFYLQNRAIMIFGIITMLGCSGYMFYMNRNHKRNSYEAMVKSDNTVVLVRKESKWTD</sequence>
<keyword evidence="1" id="KW-0472">Membrane</keyword>
<evidence type="ECO:0000256" key="1">
    <source>
        <dbReference type="SAM" id="Phobius"/>
    </source>
</evidence>
<dbReference type="AlphaFoldDB" id="E2BU20"/>
<keyword evidence="1" id="KW-0812">Transmembrane</keyword>
<evidence type="ECO:0000313" key="3">
    <source>
        <dbReference type="Proteomes" id="UP000008237"/>
    </source>
</evidence>
<accession>E2BU20</accession>
<keyword evidence="3" id="KW-1185">Reference proteome</keyword>
<dbReference type="InterPro" id="IPR026686">
    <property type="entry name" value="UPF0708"/>
</dbReference>
<dbReference type="Pfam" id="PF14937">
    <property type="entry name" value="DUF4500"/>
    <property type="match status" value="1"/>
</dbReference>
<evidence type="ECO:0000313" key="2">
    <source>
        <dbReference type="EMBL" id="EFN80810.1"/>
    </source>
</evidence>
<name>E2BU20_HARSA</name>
<feature type="transmembrane region" description="Helical" evidence="1">
    <location>
        <begin position="26"/>
        <end position="44"/>
    </location>
</feature>